<dbReference type="Proteomes" id="UP000829398">
    <property type="component" value="Chromosome 4"/>
</dbReference>
<dbReference type="EMBL" id="CM039173">
    <property type="protein sequence ID" value="KAH9770512.1"/>
    <property type="molecule type" value="Genomic_DNA"/>
</dbReference>
<sequence length="358" mass="40505">MEALLASYGDSYSDSDTERGNPSNSGINSSSSQPETTNLPLPPPPLSLVNPPNSLGKYNISSINGSLSILIYAHQLFAVLPTKGSIDHHLPTGQPSRVRNFPHVEGNYALHVYIPVLIPLAPKKELAQFLKRVSSILPGIYVVDVDVPFTSLRKDDSELEQVAFGREFHISLGRTVPIRVHQIDSIVAMLRQRLQSQRRYWIDFSKWEVFVNDDRSRTFLSLEVTTGGLLEITKQIQVVNEVYRLHNLPEFYKVPLLAPSVFCKDPRPHISLAWLLGDVSSSLKRVVVEEMKRLSVESSLHKHFFSCKFGGIHCKIDYYWDQLTSILMELCPDFNPHKYSRDVYSALMGKGEDYLHSN</sequence>
<organism evidence="1 2">
    <name type="scientific">Citrus sinensis</name>
    <name type="common">Sweet orange</name>
    <name type="synonym">Citrus aurantium var. sinensis</name>
    <dbReference type="NCBI Taxonomy" id="2711"/>
    <lineage>
        <taxon>Eukaryota</taxon>
        <taxon>Viridiplantae</taxon>
        <taxon>Streptophyta</taxon>
        <taxon>Embryophyta</taxon>
        <taxon>Tracheophyta</taxon>
        <taxon>Spermatophyta</taxon>
        <taxon>Magnoliopsida</taxon>
        <taxon>eudicotyledons</taxon>
        <taxon>Gunneridae</taxon>
        <taxon>Pentapetalae</taxon>
        <taxon>rosids</taxon>
        <taxon>malvids</taxon>
        <taxon>Sapindales</taxon>
        <taxon>Rutaceae</taxon>
        <taxon>Aurantioideae</taxon>
        <taxon>Citrus</taxon>
    </lineage>
</organism>
<protein>
    <submittedName>
        <fullName evidence="1">U6 snRNA phosphodiesterase</fullName>
    </submittedName>
</protein>
<accession>A0ACB8LB25</accession>
<proteinExistence type="predicted"/>
<comment type="caution">
    <text evidence="1">The sequence shown here is derived from an EMBL/GenBank/DDBJ whole genome shotgun (WGS) entry which is preliminary data.</text>
</comment>
<evidence type="ECO:0000313" key="2">
    <source>
        <dbReference type="Proteomes" id="UP000829398"/>
    </source>
</evidence>
<name>A0ACB8LB25_CITSI</name>
<evidence type="ECO:0000313" key="1">
    <source>
        <dbReference type="EMBL" id="KAH9770512.1"/>
    </source>
</evidence>
<gene>
    <name evidence="1" type="ORF">KPL71_012407</name>
</gene>
<reference evidence="2" key="1">
    <citation type="journal article" date="2023" name="Hortic. Res.">
        <title>A chromosome-level phased genome enabling allele-level studies in sweet orange: a case study on citrus Huanglongbing tolerance.</title>
        <authorList>
            <person name="Wu B."/>
            <person name="Yu Q."/>
            <person name="Deng Z."/>
            <person name="Duan Y."/>
            <person name="Luo F."/>
            <person name="Gmitter F. Jr."/>
        </authorList>
    </citation>
    <scope>NUCLEOTIDE SEQUENCE [LARGE SCALE GENOMIC DNA]</scope>
    <source>
        <strain evidence="2">cv. Valencia</strain>
    </source>
</reference>
<keyword evidence="2" id="KW-1185">Reference proteome</keyword>